<name>A0A1M5UY86_9FIRM</name>
<dbReference type="Proteomes" id="UP000184032">
    <property type="component" value="Unassembled WGS sequence"/>
</dbReference>
<dbReference type="STRING" id="1120995.SAMN02745245_01919"/>
<dbReference type="AlphaFoldDB" id="A0A1M5UY86"/>
<evidence type="ECO:0008006" key="3">
    <source>
        <dbReference type="Google" id="ProtNLM"/>
    </source>
</evidence>
<accession>A0A1M5UY86</accession>
<sequence length="66" mass="7467">MTIKKYLLITVLLLTLLTGCGSSSKVKVAYVNKKYEVGTSVKFDDYEITLEEAKMVQDKKIQMQCS</sequence>
<gene>
    <name evidence="1" type="ORF">SAMN02745245_01919</name>
</gene>
<organism evidence="1 2">
    <name type="scientific">Anaerosphaera aminiphila DSM 21120</name>
    <dbReference type="NCBI Taxonomy" id="1120995"/>
    <lineage>
        <taxon>Bacteria</taxon>
        <taxon>Bacillati</taxon>
        <taxon>Bacillota</taxon>
        <taxon>Tissierellia</taxon>
        <taxon>Tissierellales</taxon>
        <taxon>Peptoniphilaceae</taxon>
        <taxon>Anaerosphaera</taxon>
    </lineage>
</organism>
<reference evidence="1 2" key="1">
    <citation type="submission" date="2016-11" db="EMBL/GenBank/DDBJ databases">
        <authorList>
            <person name="Jaros S."/>
            <person name="Januszkiewicz K."/>
            <person name="Wedrychowicz H."/>
        </authorList>
    </citation>
    <scope>NUCLEOTIDE SEQUENCE [LARGE SCALE GENOMIC DNA]</scope>
    <source>
        <strain evidence="1 2">DSM 21120</strain>
    </source>
</reference>
<proteinExistence type="predicted"/>
<keyword evidence="2" id="KW-1185">Reference proteome</keyword>
<evidence type="ECO:0000313" key="1">
    <source>
        <dbReference type="EMBL" id="SHH67961.1"/>
    </source>
</evidence>
<protein>
    <recommendedName>
        <fullName evidence="3">Lipoprotein</fullName>
    </recommendedName>
</protein>
<dbReference type="PROSITE" id="PS51257">
    <property type="entry name" value="PROKAR_LIPOPROTEIN"/>
    <property type="match status" value="1"/>
</dbReference>
<dbReference type="EMBL" id="FQXI01000023">
    <property type="protein sequence ID" value="SHH67961.1"/>
    <property type="molecule type" value="Genomic_DNA"/>
</dbReference>
<evidence type="ECO:0000313" key="2">
    <source>
        <dbReference type="Proteomes" id="UP000184032"/>
    </source>
</evidence>